<dbReference type="GO" id="GO:0050660">
    <property type="term" value="F:flavin adenine dinucleotide binding"/>
    <property type="evidence" value="ECO:0007669"/>
    <property type="project" value="InterPro"/>
</dbReference>
<dbReference type="Pfam" id="PF00743">
    <property type="entry name" value="FMO-like"/>
    <property type="match status" value="3"/>
</dbReference>
<evidence type="ECO:0000256" key="4">
    <source>
        <dbReference type="ARBA" id="ARBA00023002"/>
    </source>
</evidence>
<dbReference type="InterPro" id="IPR020946">
    <property type="entry name" value="Flavin_mOase-like"/>
</dbReference>
<organism evidence="6 7">
    <name type="scientific">Ectocarpus siliculosus</name>
    <name type="common">Brown alga</name>
    <name type="synonym">Conferva siliculosa</name>
    <dbReference type="NCBI Taxonomy" id="2880"/>
    <lineage>
        <taxon>Eukaryota</taxon>
        <taxon>Sar</taxon>
        <taxon>Stramenopiles</taxon>
        <taxon>Ochrophyta</taxon>
        <taxon>PX clade</taxon>
        <taxon>Phaeophyceae</taxon>
        <taxon>Ectocarpales</taxon>
        <taxon>Ectocarpaceae</taxon>
        <taxon>Ectocarpus</taxon>
    </lineage>
</organism>
<feature type="compositionally biased region" description="Basic and acidic residues" evidence="5">
    <location>
        <begin position="229"/>
        <end position="247"/>
    </location>
</feature>
<dbReference type="InterPro" id="IPR050346">
    <property type="entry name" value="FMO-like"/>
</dbReference>
<feature type="region of interest" description="Disordered" evidence="5">
    <location>
        <begin position="221"/>
        <end position="263"/>
    </location>
</feature>
<proteinExistence type="inferred from homology"/>
<dbReference type="SUPFAM" id="SSF51905">
    <property type="entry name" value="FAD/NAD(P)-binding domain"/>
    <property type="match status" value="2"/>
</dbReference>
<evidence type="ECO:0000256" key="2">
    <source>
        <dbReference type="ARBA" id="ARBA00022630"/>
    </source>
</evidence>
<keyword evidence="3" id="KW-0274">FAD</keyword>
<dbReference type="Gene3D" id="3.50.50.60">
    <property type="entry name" value="FAD/NAD(P)-binding domain"/>
    <property type="match status" value="2"/>
</dbReference>
<evidence type="ECO:0000313" key="6">
    <source>
        <dbReference type="EMBL" id="CBJ32825.1"/>
    </source>
</evidence>
<sequence length="634" mass="68596">MTKVAIIGGGPSGLTSAKACLEANLVPTVFERDLCLGGLWKAGSGGRVWSSLKTNLSKHTCCFSDFRWPVDTPDFPSSEARLRQYIEDYAAHFDLAKHVRFGVSVTAAVPCLAADGSPRWNITFTSTTHRRCAARGDQRTTDPSVTAQEDVVQRTETFDKCIIASGIFSEPHFPPVEGISEAVEQGWATHGAAYRDPGFFGGDSVLVVGCAFSGAEIASAHVGASARRRSGDDSSSDKRGSEKHPDNPRCTQDTPPHLATASPRVPLDLALYSRRARAGSKLAPASEKLESSRKFLVELAGRDPGDAHEALRLSQGSENSHGSESVSVRVVVSDDFLDRVRDGCIEIRQRLVALDTTERTVRFSDGKVEKVDHVILCTGLRPSLEFLPGDVLGQLEHDKGDLLQPLILHLQAWNPSVPDLGFVGVYRGPYFGVMELQARWIARMWSGAVPMPTETESAAALQESRSVRTVIPRPQFPTDYVDMMEGLAGVAGLLPSKRKDLSSSPSSAVSPVNCLGEIADSEEFVAMMRSQRPLSGAKGTAGREGGSEEGDAIGVLNERMWSGPLLPCHYRLQHLDGRASPCDTTNVEGSARAVDFSSRAHCTKSRHEVMREAIAEIGEVNAKLETAYRARTFP</sequence>
<evidence type="ECO:0000256" key="3">
    <source>
        <dbReference type="ARBA" id="ARBA00022827"/>
    </source>
</evidence>
<dbReference type="GO" id="GO:0004499">
    <property type="term" value="F:N,N-dimethylaniline monooxygenase activity"/>
    <property type="evidence" value="ECO:0007669"/>
    <property type="project" value="InterPro"/>
</dbReference>
<keyword evidence="4" id="KW-0560">Oxidoreductase</keyword>
<dbReference type="STRING" id="2880.D7FZL8"/>
<reference evidence="6 7" key="1">
    <citation type="journal article" date="2010" name="Nature">
        <title>The Ectocarpus genome and the independent evolution of multicellularity in brown algae.</title>
        <authorList>
            <person name="Cock J.M."/>
            <person name="Sterck L."/>
            <person name="Rouze P."/>
            <person name="Scornet D."/>
            <person name="Allen A.E."/>
            <person name="Amoutzias G."/>
            <person name="Anthouard V."/>
            <person name="Artiguenave F."/>
            <person name="Aury J.M."/>
            <person name="Badger J.H."/>
            <person name="Beszteri B."/>
            <person name="Billiau K."/>
            <person name="Bonnet E."/>
            <person name="Bothwell J.H."/>
            <person name="Bowler C."/>
            <person name="Boyen C."/>
            <person name="Brownlee C."/>
            <person name="Carrano C.J."/>
            <person name="Charrier B."/>
            <person name="Cho G.Y."/>
            <person name="Coelho S.M."/>
            <person name="Collen J."/>
            <person name="Corre E."/>
            <person name="Da Silva C."/>
            <person name="Delage L."/>
            <person name="Delaroque N."/>
            <person name="Dittami S.M."/>
            <person name="Doulbeau S."/>
            <person name="Elias M."/>
            <person name="Farnham G."/>
            <person name="Gachon C.M."/>
            <person name="Gschloessl B."/>
            <person name="Heesch S."/>
            <person name="Jabbari K."/>
            <person name="Jubin C."/>
            <person name="Kawai H."/>
            <person name="Kimura K."/>
            <person name="Kloareg B."/>
            <person name="Kupper F.C."/>
            <person name="Lang D."/>
            <person name="Le Bail A."/>
            <person name="Leblanc C."/>
            <person name="Lerouge P."/>
            <person name="Lohr M."/>
            <person name="Lopez P.J."/>
            <person name="Martens C."/>
            <person name="Maumus F."/>
            <person name="Michel G."/>
            <person name="Miranda-Saavedra D."/>
            <person name="Morales J."/>
            <person name="Moreau H."/>
            <person name="Motomura T."/>
            <person name="Nagasato C."/>
            <person name="Napoli C.A."/>
            <person name="Nelson D.R."/>
            <person name="Nyvall-Collen P."/>
            <person name="Peters A.F."/>
            <person name="Pommier C."/>
            <person name="Potin P."/>
            <person name="Poulain J."/>
            <person name="Quesneville H."/>
            <person name="Read B."/>
            <person name="Rensing S.A."/>
            <person name="Ritter A."/>
            <person name="Rousvoal S."/>
            <person name="Samanta M."/>
            <person name="Samson G."/>
            <person name="Schroeder D.C."/>
            <person name="Segurens B."/>
            <person name="Strittmatter M."/>
            <person name="Tonon T."/>
            <person name="Tregear J.W."/>
            <person name="Valentin K."/>
            <person name="von Dassow P."/>
            <person name="Yamagishi T."/>
            <person name="Van de Peer Y."/>
            <person name="Wincker P."/>
        </authorList>
    </citation>
    <scope>NUCLEOTIDE SEQUENCE [LARGE SCALE GENOMIC DNA]</scope>
    <source>
        <strain evidence="7">Ec32 / CCAP1310/4</strain>
    </source>
</reference>
<keyword evidence="7" id="KW-1185">Reference proteome</keyword>
<dbReference type="AlphaFoldDB" id="D7FZL8"/>
<dbReference type="eggNOG" id="KOG1399">
    <property type="taxonomic scope" value="Eukaryota"/>
</dbReference>
<name>D7FZL8_ECTSI</name>
<dbReference type="GO" id="GO:0050661">
    <property type="term" value="F:NADP binding"/>
    <property type="evidence" value="ECO:0007669"/>
    <property type="project" value="InterPro"/>
</dbReference>
<gene>
    <name evidence="6" type="ORF">Esi_0378_0011</name>
</gene>
<accession>D7FZL8</accession>
<evidence type="ECO:0000313" key="7">
    <source>
        <dbReference type="Proteomes" id="UP000002630"/>
    </source>
</evidence>
<evidence type="ECO:0008006" key="8">
    <source>
        <dbReference type="Google" id="ProtNLM"/>
    </source>
</evidence>
<evidence type="ECO:0000256" key="1">
    <source>
        <dbReference type="ARBA" id="ARBA00009183"/>
    </source>
</evidence>
<keyword evidence="2" id="KW-0285">Flavoprotein</keyword>
<dbReference type="Proteomes" id="UP000002630">
    <property type="component" value="Unassembled WGS sequence"/>
</dbReference>
<dbReference type="InParanoid" id="D7FZL8"/>
<dbReference type="OrthoDB" id="43741at2759"/>
<protein>
    <recommendedName>
        <fullName evidence="8">Flavin-containing monooxygenase</fullName>
    </recommendedName>
</protein>
<dbReference type="PRINTS" id="PR00419">
    <property type="entry name" value="ADXRDTASE"/>
</dbReference>
<comment type="similarity">
    <text evidence="1">Belongs to the FMO family.</text>
</comment>
<dbReference type="PANTHER" id="PTHR23023">
    <property type="entry name" value="DIMETHYLANILINE MONOOXYGENASE"/>
    <property type="match status" value="1"/>
</dbReference>
<dbReference type="InterPro" id="IPR036188">
    <property type="entry name" value="FAD/NAD-bd_sf"/>
</dbReference>
<dbReference type="EMBL" id="FN649760">
    <property type="protein sequence ID" value="CBJ32825.1"/>
    <property type="molecule type" value="Genomic_DNA"/>
</dbReference>
<evidence type="ECO:0000256" key="5">
    <source>
        <dbReference type="SAM" id="MobiDB-lite"/>
    </source>
</evidence>